<evidence type="ECO:0000313" key="3">
    <source>
        <dbReference type="EMBL" id="ASI92653.1"/>
    </source>
</evidence>
<gene>
    <name evidence="3" type="ORF">BSZ05_23045</name>
</gene>
<sequence length="3092" mass="326397">MVPVLYMQLGDVVWKIFADGSWQRVADDEELLDGIQLVRQEVQELGEDVQLSETQIAAIERELSQTLNNLSNNIVNSQGTVDTISSSSSDSGGFIIALKATLDETIARAGFDTRPGLFDTQESRPETTTLDILSDQAQLTVQILDGGDGYENQFEVPDVTILGSAADVRDGRVVLITITDQDGNTVQVQATTQDEQYSVSGVVLTELVEGPLVVKAVISDDFGNSISANDGTIKDTLAGITVEADGFGDDYLNAQEVGSSVYLGTVTNVESGQPINWVITDEQGKTLSGTSNVDAVGVWDVNTLDVTGLVDGVLTIEASTIDIAGNPATSTDTIIKDTQASITVSFKDVDGVINENEITASTISGIVNDVEDGQTVEITITGPNGEPIKQTATIVNGEWSITGVDLSSFDDGSVTVIASTVDIAGNPASASDTSVIDTVKPIIDIDTLQGFNILSFRAGNLSTLQGTTSLVEEGLPVTVVVSDGTTTLEFLGDVDSSGAWVVSNIDISALDKSTEWTLDAKVSNLVGNTALDDMPTIVLPESVAFSDTIIGIFGNQQQESDVRIQGADFKFYSDQSLIDQLTSTGLTITLSITDTSITGIRSDGKTVFEATLSGETVNIAFKEVIDQDPSLNAIQTAILIQGTQTDLDGTTEVVIGHLPINIADLEPLLFDDFAFVTEGEVKSGNVLNNDIDLDGTLLISQITIDNVEYAVNGSTPTVVTLPEGQLSVFANGHYNFSASRNLDDSTNPKIQFDYIAGDQENDFGQATATIFIRDGEAGDVTDGSTSFIEADADLRPQTINAQFSVAPGSDNPDPDSLFFESSTLNLLDSLSLTSGSSLMTLDYSLNGDSTVITAKSGSETVFTITLTGSIASGDATFVTGNIEVILERPLNHPNKNDLLKLPLLIGGKDTDGTELQPGEFTLLIEDGSDPVLTSNSDASVSEADVSSNSASATGQFEVGLGADDLDTNQQNDASVYFLKAEQPLVYSNGEEVLYTISPSGSILTGYVGDVSNIVFVLSFVAPDATTGGTVDYTFDLKQQLDNTADPMQLPFVVTARDSDNDLTKLTLNVSVSDSGQANLGSTSLAVTELPIGEAPDGTSTSDSGTLTLTASVDSIVEVDLGVSTGDVVVDSGGTPITTNGLSIFWRDNGDKTFDGIDENGVVVFRAALPNDYTVASGLTSSFQLSFRVFKEIDHGDDGSLNELSIKLPIVAKDFDGTETTEISTVKIYDGGDPSISTTSLEIDEANLSESPEVEVKNTGALSFIRGSDTIVSFDVDIATFNGSGYQSGGENIVLAARDINDWFIGTQANSGDEVFRIRLNVDGSAEFILSKPLDHPSGNGANTLDVDFPVFATDADGDQSVSTNLTVVVTDDIPTSTDNTLELTEGETFTGNLLSASAMGVDGATVTSFKYESTDYDFSGGEPVVITLTNQYDSNSSYGTFSLYSDGRYTITTDNNVDATPALIDDIEFIVTDFDGDTVTSTASLVLDDSSGVIRVANTEIREDETASLDIKVYVGDFDQNENVSEITISNLQGGTLYLGNVALTPDGSGVVTLTGGQIVKATGDYFVPNGNLTYVPKLNESNTTLTGSIVALVVGATISRTGVADEDVTSANLEVSVLPVADSPDWASSQFEYNLTEDIGRTFPLNIDAQLTDTDTSENLSYQISNIPSGATIKLDGNKIIEGKSYTQSQLNDMTVTIHKNLAGEFSFDIKAIATEKGNTFLNPDDKTEEISNIVVIKVSPDADEPELTVKDIRGLEDQTIDLKDAIFGILTDTDGSETLKYDIVLQDGWSFTGTGFQLISTNTYRVDSDAIANSQALLVPKEDISSVTESLSIQVTAVSIESTIDGLTPINSEAFSETQTINIHLKGVVDEPIAQDAGNGHWGFDSVTNTITTVGSFLEDGLVPLDFEFVTTDDDVSETLNILITNVPNDVSIVDSSGNPVALTIAGVDPTSGNIYQVSNSELASLFIKPLEDFSGRFTFDATVISTEPDGDSGSFDYTIQVDLLPVVDQSDGLSVGTSGIEDAQIALDLEPRISGDNDKSESLTGYYIDSVPNDLTLYFDGAAITIPSSGLDLETLLDSTTPTLDSLLNSGRLSVVATEDLSGTFSLPIRYEVTDTSGLGATSVKMISGNLTVVVDARVEIDTRLETSVDLFTSDDGSPVDVSAAVKFVEEDIDGSEYLDYIILEIPDGYDLVVNSTGNEPQQTPDGNWLISAQGLTSESVQELSKFILDGVSIESNVDTPVLYIVVRARVIDGEDAKYIDGVFQIQVTGHSGGGGKPCDPVGPPGEIEASDDIEFDEGTEVLDLSGLLNPDIASDPNNDISFYVPSSSLPDDVELQGNGVIPVYDDEGELVGYSISQSGLSNLQIKGLDEDFAGCLSFTVETTETSACDGSSLTTSQTINIEIRPVVDEIILSTAFTDIDEDVTTDIDLTLILGDSIEFGQTVVGEGDSATGKETVNSFTIAVSNGAQIVADGNPSWLVDNGDGSWTLTDVTKLPDVKLVPPEHYSGDLSLTASLSITDKTDCLAESDTQTKTVTKVISINPIVDPADLVTSDILGDEDSYISLAALDADLIDKDGSENMSLSVSGVPEGAVAVIKSGSSYQLLPNNGLDGGSFNGSPTYEWQLDVATLNDTYILPPLDFSGEIPLQLKAITQELATNDTRVTESGFTLGVKPVGDDIEFFGLPESVSGDEDAVIEIPVEITSLETNSDESLTIVVTVKGTTDSDAIDGIESIRIDGKTAKFVQVGNVATATIIVGASSISSIELFAGNAFGEMDMTITADTLDQNTVLGDRVYDPGPIKQDTVHLSITPEPDEPILTLEYDAIYSSAEGNIPLGLSMSLVNPADAETGTLTIIGLPTDITLSKGQASGNDWIVDLADVADLSITGYPAIPTGNPLDFTLTLEPSAELNGNTADGLSTELQITLYDDDTAINDSATAASEDDRFLGTHKADTFDGRGGDDFIDGGNGSDTLYGGLGADTFYFGADELGIIGHTDTIKDFDTGINTDSIDLSGILSGVSTATQADQQMDLIQDGANVRIDIKPDGTNVKHHIVLENTTLDSLYGGTSTSGVAEVDIIQKMIDDQNLILS</sequence>
<dbReference type="PROSITE" id="PS00330">
    <property type="entry name" value="HEMOLYSIN_CALCIUM"/>
    <property type="match status" value="1"/>
</dbReference>
<dbReference type="InterPro" id="IPR013783">
    <property type="entry name" value="Ig-like_fold"/>
</dbReference>
<protein>
    <submittedName>
        <fullName evidence="3">RTX toxin</fullName>
    </submittedName>
</protein>
<dbReference type="Gene3D" id="2.150.10.10">
    <property type="entry name" value="Serralysin-like metalloprotease, C-terminal"/>
    <property type="match status" value="1"/>
</dbReference>
<keyword evidence="2" id="KW-0175">Coiled coil</keyword>
<evidence type="ECO:0000313" key="4">
    <source>
        <dbReference type="Proteomes" id="UP000197092"/>
    </source>
</evidence>
<organism evidence="3 4">
    <name type="scientific">Vibrio mediterranei</name>
    <dbReference type="NCBI Taxonomy" id="689"/>
    <lineage>
        <taxon>Bacteria</taxon>
        <taxon>Pseudomonadati</taxon>
        <taxon>Pseudomonadota</taxon>
        <taxon>Gammaproteobacteria</taxon>
        <taxon>Vibrionales</taxon>
        <taxon>Vibrionaceae</taxon>
        <taxon>Vibrio</taxon>
    </lineage>
</organism>
<evidence type="ECO:0000256" key="1">
    <source>
        <dbReference type="ARBA" id="ARBA00022837"/>
    </source>
</evidence>
<dbReference type="InterPro" id="IPR001343">
    <property type="entry name" value="Hemolysn_Ca-bd"/>
</dbReference>
<feature type="coiled-coil region" evidence="2">
    <location>
        <begin position="42"/>
        <end position="69"/>
    </location>
</feature>
<dbReference type="InterPro" id="IPR011049">
    <property type="entry name" value="Serralysin-like_metalloprot_C"/>
</dbReference>
<dbReference type="Pfam" id="PF00353">
    <property type="entry name" value="HemolysinCabind"/>
    <property type="match status" value="1"/>
</dbReference>
<dbReference type="InterPro" id="IPR019959">
    <property type="entry name" value="T1SS-143_rpt-cont_dom"/>
</dbReference>
<dbReference type="Proteomes" id="UP000197092">
    <property type="component" value="Chromosome 2"/>
</dbReference>
<dbReference type="SUPFAM" id="SSF51120">
    <property type="entry name" value="beta-Roll"/>
    <property type="match status" value="1"/>
</dbReference>
<reference evidence="4" key="1">
    <citation type="submission" date="2016-12" db="EMBL/GenBank/DDBJ databases">
        <title>Comparative genomic analysis reveals the diversity, evolution, and environmental adaptation strategies of the genus Vibrio.</title>
        <authorList>
            <person name="Lin H."/>
            <person name="Wang X."/>
            <person name="Zhang X.-H."/>
        </authorList>
    </citation>
    <scope>NUCLEOTIDE SEQUENCE [LARGE SCALE GENOMIC DNA]</scope>
    <source>
        <strain evidence="4">QT6D1</strain>
    </source>
</reference>
<dbReference type="KEGG" id="vsh:BSZ05_23045"/>
<evidence type="ECO:0000256" key="2">
    <source>
        <dbReference type="SAM" id="Coils"/>
    </source>
</evidence>
<name>A0AAN1KQL9_9VIBR</name>
<dbReference type="EMBL" id="CP018309">
    <property type="protein sequence ID" value="ASI92653.1"/>
    <property type="molecule type" value="Genomic_DNA"/>
</dbReference>
<keyword evidence="1" id="KW-0106">Calcium</keyword>
<accession>A0AAN1KQL9</accession>
<proteinExistence type="predicted"/>
<dbReference type="GO" id="GO:0005509">
    <property type="term" value="F:calcium ion binding"/>
    <property type="evidence" value="ECO:0007669"/>
    <property type="project" value="InterPro"/>
</dbReference>
<dbReference type="InterPro" id="IPR018511">
    <property type="entry name" value="Hemolysin-typ_Ca-bd_CS"/>
</dbReference>
<dbReference type="RefSeq" id="WP_088878559.1">
    <property type="nucleotide sequence ID" value="NZ_CP018309.1"/>
</dbReference>
<dbReference type="NCBIfam" id="TIGR03660">
    <property type="entry name" value="T1SS_rpt_143"/>
    <property type="match status" value="1"/>
</dbReference>
<dbReference type="Gene3D" id="2.60.40.10">
    <property type="entry name" value="Immunoglobulins"/>
    <property type="match status" value="3"/>
</dbReference>